<keyword evidence="2" id="KW-1185">Reference proteome</keyword>
<dbReference type="STRING" id="198628.Dda3937_02154"/>
<sequence>MIASPVRVECLLHTPQGVQGTYQPGHIHQFIDLFWFLKITSRRDGTETRQSADQLLEKGQSGKMSVMVCRQALSSGIASGCPPYLTPTLC</sequence>
<dbReference type="AlphaFoldDB" id="E0SI20"/>
<name>E0SI20_DICD3</name>
<dbReference type="Proteomes" id="UP000006859">
    <property type="component" value="Chromosome"/>
</dbReference>
<gene>
    <name evidence="1" type="ordered locus">Dda3937_02154</name>
</gene>
<evidence type="ECO:0000313" key="1">
    <source>
        <dbReference type="EMBL" id="ADN00229.1"/>
    </source>
</evidence>
<evidence type="ECO:0000313" key="2">
    <source>
        <dbReference type="Proteomes" id="UP000006859"/>
    </source>
</evidence>
<dbReference type="HOGENOM" id="CLU_2436069_0_0_6"/>
<accession>E0SI20</accession>
<dbReference type="KEGG" id="ddd:Dda3937_02154"/>
<protein>
    <submittedName>
        <fullName evidence="1">Uncharacterized protein</fullName>
    </submittedName>
</protein>
<organism evidence="1 2">
    <name type="scientific">Dickeya dadantii (strain 3937)</name>
    <name type="common">Erwinia chrysanthemi (strain 3937)</name>
    <dbReference type="NCBI Taxonomy" id="198628"/>
    <lineage>
        <taxon>Bacteria</taxon>
        <taxon>Pseudomonadati</taxon>
        <taxon>Pseudomonadota</taxon>
        <taxon>Gammaproteobacteria</taxon>
        <taxon>Enterobacterales</taxon>
        <taxon>Pectobacteriaceae</taxon>
        <taxon>Dickeya</taxon>
    </lineage>
</organism>
<dbReference type="EMBL" id="CP002038">
    <property type="protein sequence ID" value="ADN00229.1"/>
    <property type="molecule type" value="Genomic_DNA"/>
</dbReference>
<reference evidence="1 2" key="1">
    <citation type="journal article" date="2011" name="J. Bacteriol.">
        <title>Genome sequence of the plant-pathogenic bacterium Dickeya dadantii 3937.</title>
        <authorList>
            <person name="Glasner J.D."/>
            <person name="Yang C.H."/>
            <person name="Reverchon S."/>
            <person name="Hugouvieux-Cotte-Pattat N."/>
            <person name="Condemine G."/>
            <person name="Bohin J.P."/>
            <person name="Van Gijsegem F."/>
            <person name="Yang S."/>
            <person name="Franza T."/>
            <person name="Expert D."/>
            <person name="Plunkett G. III"/>
            <person name="San Francisco M.J."/>
            <person name="Charkowski A.O."/>
            <person name="Py B."/>
            <person name="Bell K."/>
            <person name="Rauscher L."/>
            <person name="Rodriguez-Palenzuela P."/>
            <person name="Toussaint A."/>
            <person name="Holeva M.C."/>
            <person name="He S.Y."/>
            <person name="Douet V."/>
            <person name="Boccara M."/>
            <person name="Blanco C."/>
            <person name="Toth I."/>
            <person name="Anderson B.D."/>
            <person name="Biehl B.S."/>
            <person name="Mau B."/>
            <person name="Flynn S.M."/>
            <person name="Barras F."/>
            <person name="Lindeberg M."/>
            <person name="Birch P.R."/>
            <person name="Tsuyumu S."/>
            <person name="Shi X."/>
            <person name="Hibbing M."/>
            <person name="Yap M.N."/>
            <person name="Carpentier M."/>
            <person name="Dassa E."/>
            <person name="Umehara M."/>
            <person name="Kim J.F."/>
            <person name="Rusch M."/>
            <person name="Soni P."/>
            <person name="Mayhew G.F."/>
            <person name="Fouts D.E."/>
            <person name="Gill S.R."/>
            <person name="Blattner F.R."/>
            <person name="Keen N.T."/>
            <person name="Perna N.T."/>
        </authorList>
    </citation>
    <scope>NUCLEOTIDE SEQUENCE [LARGE SCALE GENOMIC DNA]</scope>
    <source>
        <strain evidence="1 2">3937</strain>
    </source>
</reference>
<proteinExistence type="predicted"/>